<accession>A0A0S3TAP0</accession>
<sequence length="87" mass="9807">MKEIDIGLGSGQPLDPKQQFLRSLTTPSMASFPSHLSRTFFPDHSLTRTNLLQSLKSQAQMQRTLPHDPNILNKHDQSLPSTIKQLL</sequence>
<evidence type="ECO:0000313" key="2">
    <source>
        <dbReference type="EMBL" id="BAU02102.1"/>
    </source>
</evidence>
<dbReference type="EMBL" id="AP015044">
    <property type="protein sequence ID" value="BAU02102.1"/>
    <property type="molecule type" value="Genomic_DNA"/>
</dbReference>
<keyword evidence="3" id="KW-1185">Reference proteome</keyword>
<name>A0A0S3TAP0_PHAAN</name>
<dbReference type="AlphaFoldDB" id="A0A0S3TAP0"/>
<evidence type="ECO:0000313" key="3">
    <source>
        <dbReference type="Proteomes" id="UP000291084"/>
    </source>
</evidence>
<feature type="compositionally biased region" description="Polar residues" evidence="1">
    <location>
        <begin position="78"/>
        <end position="87"/>
    </location>
</feature>
<feature type="region of interest" description="Disordered" evidence="1">
    <location>
        <begin position="57"/>
        <end position="87"/>
    </location>
</feature>
<proteinExistence type="predicted"/>
<organism evidence="2 3">
    <name type="scientific">Vigna angularis var. angularis</name>
    <dbReference type="NCBI Taxonomy" id="157739"/>
    <lineage>
        <taxon>Eukaryota</taxon>
        <taxon>Viridiplantae</taxon>
        <taxon>Streptophyta</taxon>
        <taxon>Embryophyta</taxon>
        <taxon>Tracheophyta</taxon>
        <taxon>Spermatophyta</taxon>
        <taxon>Magnoliopsida</taxon>
        <taxon>eudicotyledons</taxon>
        <taxon>Gunneridae</taxon>
        <taxon>Pentapetalae</taxon>
        <taxon>rosids</taxon>
        <taxon>fabids</taxon>
        <taxon>Fabales</taxon>
        <taxon>Fabaceae</taxon>
        <taxon>Papilionoideae</taxon>
        <taxon>50 kb inversion clade</taxon>
        <taxon>NPAAA clade</taxon>
        <taxon>indigoferoid/millettioid clade</taxon>
        <taxon>Phaseoleae</taxon>
        <taxon>Vigna</taxon>
    </lineage>
</organism>
<reference evidence="2 3" key="1">
    <citation type="journal article" date="2015" name="Sci. Rep.">
        <title>The power of single molecule real-time sequencing technology in the de novo assembly of a eukaryotic genome.</title>
        <authorList>
            <person name="Sakai H."/>
            <person name="Naito K."/>
            <person name="Ogiso-Tanaka E."/>
            <person name="Takahashi Y."/>
            <person name="Iseki K."/>
            <person name="Muto C."/>
            <person name="Satou K."/>
            <person name="Teruya K."/>
            <person name="Shiroma A."/>
            <person name="Shimoji M."/>
            <person name="Hirano T."/>
            <person name="Itoh T."/>
            <person name="Kaga A."/>
            <person name="Tomooka N."/>
        </authorList>
    </citation>
    <scope>NUCLEOTIDE SEQUENCE [LARGE SCALE GENOMIC DNA]</scope>
    <source>
        <strain evidence="3">cv. Shumari</strain>
    </source>
</reference>
<evidence type="ECO:0000256" key="1">
    <source>
        <dbReference type="SAM" id="MobiDB-lite"/>
    </source>
</evidence>
<dbReference type="Proteomes" id="UP000291084">
    <property type="component" value="Chromosome 11"/>
</dbReference>
<protein>
    <submittedName>
        <fullName evidence="2">Uncharacterized protein</fullName>
    </submittedName>
</protein>
<gene>
    <name evidence="2" type="primary">Vigan.11G152800</name>
    <name evidence="2" type="ORF">VIGAN_11152800</name>
</gene>